<dbReference type="InterPro" id="IPR023408">
    <property type="entry name" value="MscS_beta-dom_sf"/>
</dbReference>
<dbReference type="SUPFAM" id="SSF82689">
    <property type="entry name" value="Mechanosensitive channel protein MscS (YggB), C-terminal domain"/>
    <property type="match status" value="1"/>
</dbReference>
<feature type="transmembrane region" description="Helical" evidence="7">
    <location>
        <begin position="13"/>
        <end position="34"/>
    </location>
</feature>
<dbReference type="Gene3D" id="1.10.287.1260">
    <property type="match status" value="1"/>
</dbReference>
<feature type="transmembrane region" description="Helical" evidence="7">
    <location>
        <begin position="84"/>
        <end position="108"/>
    </location>
</feature>
<dbReference type="InterPro" id="IPR011066">
    <property type="entry name" value="MscS_channel_C_sf"/>
</dbReference>
<keyword evidence="10" id="KW-1185">Reference proteome</keyword>
<dbReference type="PANTHER" id="PTHR30566:SF5">
    <property type="entry name" value="MECHANOSENSITIVE ION CHANNEL PROTEIN 1, MITOCHONDRIAL-RELATED"/>
    <property type="match status" value="1"/>
</dbReference>
<organism evidence="9 10">
    <name type="scientific">Vallitalea longa</name>
    <dbReference type="NCBI Taxonomy" id="2936439"/>
    <lineage>
        <taxon>Bacteria</taxon>
        <taxon>Bacillati</taxon>
        <taxon>Bacillota</taxon>
        <taxon>Clostridia</taxon>
        <taxon>Lachnospirales</taxon>
        <taxon>Vallitaleaceae</taxon>
        <taxon>Vallitalea</taxon>
    </lineage>
</organism>
<comment type="subcellular location">
    <subcellularLocation>
        <location evidence="1">Cell membrane</location>
        <topology evidence="1">Multi-pass membrane protein</topology>
    </subcellularLocation>
</comment>
<evidence type="ECO:0000256" key="4">
    <source>
        <dbReference type="ARBA" id="ARBA00022692"/>
    </source>
</evidence>
<dbReference type="EMBL" id="BRLB01000002">
    <property type="protein sequence ID" value="GKX28841.1"/>
    <property type="molecule type" value="Genomic_DNA"/>
</dbReference>
<dbReference type="SUPFAM" id="SSF82861">
    <property type="entry name" value="Mechanosensitive channel protein MscS (YggB), transmembrane region"/>
    <property type="match status" value="1"/>
</dbReference>
<dbReference type="InterPro" id="IPR010920">
    <property type="entry name" value="LSM_dom_sf"/>
</dbReference>
<evidence type="ECO:0000256" key="2">
    <source>
        <dbReference type="ARBA" id="ARBA00008017"/>
    </source>
</evidence>
<evidence type="ECO:0000256" key="7">
    <source>
        <dbReference type="SAM" id="Phobius"/>
    </source>
</evidence>
<evidence type="ECO:0000313" key="9">
    <source>
        <dbReference type="EMBL" id="GKX28841.1"/>
    </source>
</evidence>
<evidence type="ECO:0000259" key="8">
    <source>
        <dbReference type="Pfam" id="PF00924"/>
    </source>
</evidence>
<sequence length="290" mass="33910">MNVIVRYLNDNQILIKILWTIITFVLIMLIIRLINRIIYSTNNENNKYYIARKRVYYFFSTAFVIVCIFLWSDDITSLTTYLGLVSAGLAIALKDLFINMAAWLFIIIKKPIKAGDRISINEQKGDVIDIRMFQFSLMEISSYESGEQSTGRVVIIPNHFIFIHGIINYDKGFKYIWNEIKVLITFESDWEKAKNILTDIGNKHSLHLSEKAAKMVEQAKKQYMIHYKNLTPIVYTDVIESGVQLTIRYLCVPRQRRNTVNDIWEDILHALGNETDIELAYPTMRINYNN</sequence>
<dbReference type="GO" id="GO:0005886">
    <property type="term" value="C:plasma membrane"/>
    <property type="evidence" value="ECO:0007669"/>
    <property type="project" value="UniProtKB-SubCell"/>
</dbReference>
<evidence type="ECO:0000256" key="6">
    <source>
        <dbReference type="ARBA" id="ARBA00023136"/>
    </source>
</evidence>
<comment type="similarity">
    <text evidence="2">Belongs to the MscS (TC 1.A.23) family.</text>
</comment>
<evidence type="ECO:0000256" key="5">
    <source>
        <dbReference type="ARBA" id="ARBA00022989"/>
    </source>
</evidence>
<keyword evidence="5 7" id="KW-1133">Transmembrane helix</keyword>
<name>A0A9W5YAC1_9FIRM</name>
<dbReference type="InterPro" id="IPR006685">
    <property type="entry name" value="MscS_channel_2nd"/>
</dbReference>
<dbReference type="SUPFAM" id="SSF50182">
    <property type="entry name" value="Sm-like ribonucleoproteins"/>
    <property type="match status" value="1"/>
</dbReference>
<reference evidence="9" key="1">
    <citation type="submission" date="2022-06" db="EMBL/GenBank/DDBJ databases">
        <title>Vallitalea longa sp. nov., an anaerobic bacterium isolated from marine sediment.</title>
        <authorList>
            <person name="Hirano S."/>
            <person name="Terahara T."/>
            <person name="Mori K."/>
            <person name="Hamada M."/>
            <person name="Matsumoto R."/>
            <person name="Kobayashi T."/>
        </authorList>
    </citation>
    <scope>NUCLEOTIDE SEQUENCE</scope>
    <source>
        <strain evidence="9">SH18-1</strain>
    </source>
</reference>
<accession>A0A9W5YAC1</accession>
<proteinExistence type="inferred from homology"/>
<dbReference type="InterPro" id="IPR011014">
    <property type="entry name" value="MscS_channel_TM-2"/>
</dbReference>
<comment type="caution">
    <text evidence="9">The sequence shown here is derived from an EMBL/GenBank/DDBJ whole genome shotgun (WGS) entry which is preliminary data.</text>
</comment>
<evidence type="ECO:0000313" key="10">
    <source>
        <dbReference type="Proteomes" id="UP001144256"/>
    </source>
</evidence>
<feature type="domain" description="Mechanosensitive ion channel MscS" evidence="8">
    <location>
        <begin position="95"/>
        <end position="170"/>
    </location>
</feature>
<dbReference type="Gene3D" id="2.30.30.60">
    <property type="match status" value="1"/>
</dbReference>
<dbReference type="Gene3D" id="3.30.70.100">
    <property type="match status" value="1"/>
</dbReference>
<protein>
    <submittedName>
        <fullName evidence="9">Mechanosensitive ion channel protein MscS</fullName>
    </submittedName>
</protein>
<keyword evidence="6 7" id="KW-0472">Membrane</keyword>
<dbReference type="GO" id="GO:0055085">
    <property type="term" value="P:transmembrane transport"/>
    <property type="evidence" value="ECO:0007669"/>
    <property type="project" value="InterPro"/>
</dbReference>
<gene>
    <name evidence="9" type="ORF">SH1V18_13210</name>
</gene>
<evidence type="ECO:0000256" key="3">
    <source>
        <dbReference type="ARBA" id="ARBA00022475"/>
    </source>
</evidence>
<dbReference type="Proteomes" id="UP001144256">
    <property type="component" value="Unassembled WGS sequence"/>
</dbReference>
<keyword evidence="4 7" id="KW-0812">Transmembrane</keyword>
<dbReference type="PANTHER" id="PTHR30566">
    <property type="entry name" value="YNAI-RELATED MECHANOSENSITIVE ION CHANNEL"/>
    <property type="match status" value="1"/>
</dbReference>
<evidence type="ECO:0000256" key="1">
    <source>
        <dbReference type="ARBA" id="ARBA00004651"/>
    </source>
</evidence>
<dbReference type="RefSeq" id="WP_281813681.1">
    <property type="nucleotide sequence ID" value="NZ_BRLB01000002.1"/>
</dbReference>
<dbReference type="AlphaFoldDB" id="A0A9W5YAC1"/>
<feature type="transmembrane region" description="Helical" evidence="7">
    <location>
        <begin position="55"/>
        <end position="72"/>
    </location>
</feature>
<keyword evidence="3" id="KW-1003">Cell membrane</keyword>
<dbReference type="Pfam" id="PF00924">
    <property type="entry name" value="MS_channel_2nd"/>
    <property type="match status" value="1"/>
</dbReference>